<keyword evidence="2" id="KW-1185">Reference proteome</keyword>
<name>A0A3P6PF93_DIBLA</name>
<dbReference type="OrthoDB" id="6272950at2759"/>
<organism evidence="1 2">
    <name type="scientific">Dibothriocephalus latus</name>
    <name type="common">Fish tapeworm</name>
    <name type="synonym">Diphyllobothrium latum</name>
    <dbReference type="NCBI Taxonomy" id="60516"/>
    <lineage>
        <taxon>Eukaryota</taxon>
        <taxon>Metazoa</taxon>
        <taxon>Spiralia</taxon>
        <taxon>Lophotrochozoa</taxon>
        <taxon>Platyhelminthes</taxon>
        <taxon>Cestoda</taxon>
        <taxon>Eucestoda</taxon>
        <taxon>Diphyllobothriidea</taxon>
        <taxon>Diphyllobothriidae</taxon>
        <taxon>Dibothriocephalus</taxon>
    </lineage>
</organism>
<dbReference type="Gene3D" id="1.10.472.10">
    <property type="entry name" value="Cyclin-like"/>
    <property type="match status" value="1"/>
</dbReference>
<proteinExistence type="predicted"/>
<dbReference type="EMBL" id="UYRU01000624">
    <property type="protein sequence ID" value="VDK30450.1"/>
    <property type="molecule type" value="Genomic_DNA"/>
</dbReference>
<evidence type="ECO:0000313" key="1">
    <source>
        <dbReference type="EMBL" id="VDK30450.1"/>
    </source>
</evidence>
<accession>A0A3P6PF93</accession>
<gene>
    <name evidence="1" type="ORF">DILT_LOCUS172</name>
</gene>
<dbReference type="AlphaFoldDB" id="A0A3P6PF93"/>
<reference evidence="1 2" key="1">
    <citation type="submission" date="2018-11" db="EMBL/GenBank/DDBJ databases">
        <authorList>
            <consortium name="Pathogen Informatics"/>
        </authorList>
    </citation>
    <scope>NUCLEOTIDE SEQUENCE [LARGE SCALE GENOMIC DNA]</scope>
</reference>
<sequence length="220" mass="25318">MPIICWPLSEYRETEFRGAAHEHPYTFVNIPDRNRLDKEPMVQWVGVRDAQTRGRWFEPRAGIGLICLYLFDLGLTEFELSKYSASIRCAGALYLGRRLLLDSGDFTDSSPSHLSSPLSDLEYRETIKRPPLWSLKQAELTGHLEDQRLRRVASIYATALARLQRQFAVSPTGDAARLTVNVPEAAFIKYSNRNYGRVARLSQLMNFRYSRLLEEWSPDC</sequence>
<protein>
    <submittedName>
        <fullName evidence="1">Uncharacterized protein</fullName>
    </submittedName>
</protein>
<evidence type="ECO:0000313" key="2">
    <source>
        <dbReference type="Proteomes" id="UP000281553"/>
    </source>
</evidence>
<dbReference type="Proteomes" id="UP000281553">
    <property type="component" value="Unassembled WGS sequence"/>
</dbReference>